<proteinExistence type="inferred from homology"/>
<evidence type="ECO:0000256" key="9">
    <source>
        <dbReference type="RuleBase" id="RU000488"/>
    </source>
</evidence>
<dbReference type="AlphaFoldDB" id="A0A2J8A7S3"/>
<feature type="transmembrane region" description="Helical" evidence="10">
    <location>
        <begin position="12"/>
        <end position="37"/>
    </location>
</feature>
<feature type="repeat" description="Solcar" evidence="8">
    <location>
        <begin position="336"/>
        <end position="418"/>
    </location>
</feature>
<evidence type="ECO:0000256" key="3">
    <source>
        <dbReference type="ARBA" id="ARBA00022448"/>
    </source>
</evidence>
<reference evidence="11 12" key="1">
    <citation type="journal article" date="2017" name="Mol. Biol. Evol.">
        <title>The 4-celled Tetrabaena socialis nuclear genome reveals the essential components for genetic control of cell number at the origin of multicellularity in the volvocine lineage.</title>
        <authorList>
            <person name="Featherston J."/>
            <person name="Arakaki Y."/>
            <person name="Hanschen E.R."/>
            <person name="Ferris P.J."/>
            <person name="Michod R.E."/>
            <person name="Olson B.J.S.C."/>
            <person name="Nozaki H."/>
            <person name="Durand P.M."/>
        </authorList>
    </citation>
    <scope>NUCLEOTIDE SEQUENCE [LARGE SCALE GENOMIC DNA]</scope>
    <source>
        <strain evidence="11 12">NIES-571</strain>
    </source>
</reference>
<dbReference type="SUPFAM" id="SSF103506">
    <property type="entry name" value="Mitochondrial carrier"/>
    <property type="match status" value="1"/>
</dbReference>
<dbReference type="Proteomes" id="UP000236333">
    <property type="component" value="Unassembled WGS sequence"/>
</dbReference>
<dbReference type="PROSITE" id="PS50920">
    <property type="entry name" value="SOLCAR"/>
    <property type="match status" value="2"/>
</dbReference>
<keyword evidence="6 10" id="KW-1133">Transmembrane helix</keyword>
<dbReference type="PANTHER" id="PTHR45667">
    <property type="entry name" value="S-ADENOSYLMETHIONINE MITOCHONDRIAL CARRIER PROTEIN"/>
    <property type="match status" value="1"/>
</dbReference>
<sequence>MRTAKKPACCKIYYSLLALCYFEVLLWTFCLLASAAAPVHGHSYLIRETQSLKFASGTVHPAVVYSTPLQRAHLQRHLRYEHQSVSVRHEESTQCYHPCAHQAGLLAALRGFPKKLCIGSFLLHTEPRGAAPPSAMADIEKRRSLIPFRIPLPNPLAWRPPFIPGFGRRRKDRSSKHFASTSVVSVATISDSVLTAASGSASAAAASAPAPLRVPLKPASDVLAGALARAASQSTIHPLDTLKVRLQTRHYTGAAAARAPAPPGLSKIGQLVPPPVGGGAVAAPLARFDARAMLTTMGSLYRGVVGAASGAGIAIGAYFAVYGVACNTLSRYTTLTPTSVAFVGGGVAALGSSFVKVPLAVCIRSVQAGVYPNVFAAARSITAAAGTRGLFTGYLPTVLEDVPDMAIKFAAYESMRQLHRALNGGRNASVTEDFAMGAVAGALAAAATTPLDVIKTNMMCNAAGRPSMGSAAALVLAQGGPRGFFRGVGARALSNGINSAVFFCFFEAIRGAFAEQRARRHPVQIRYADLAAESEPLELALQEKK</sequence>
<dbReference type="FunFam" id="1.50.40.10:FF:000149">
    <property type="entry name" value="Mitochondrial Carrier (MC) Family"/>
    <property type="match status" value="1"/>
</dbReference>
<feature type="repeat" description="Solcar" evidence="8">
    <location>
        <begin position="428"/>
        <end position="512"/>
    </location>
</feature>
<comment type="similarity">
    <text evidence="2 9">Belongs to the mitochondrial carrier (TC 2.A.29) family.</text>
</comment>
<evidence type="ECO:0000256" key="1">
    <source>
        <dbReference type="ARBA" id="ARBA00004141"/>
    </source>
</evidence>
<dbReference type="InterPro" id="IPR018108">
    <property type="entry name" value="MCP_transmembrane"/>
</dbReference>
<dbReference type="Pfam" id="PF00153">
    <property type="entry name" value="Mito_carr"/>
    <property type="match status" value="3"/>
</dbReference>
<accession>A0A2J8A7S3</accession>
<dbReference type="PRINTS" id="PR00926">
    <property type="entry name" value="MITOCARRIER"/>
</dbReference>
<organism evidence="11 12">
    <name type="scientific">Tetrabaena socialis</name>
    <dbReference type="NCBI Taxonomy" id="47790"/>
    <lineage>
        <taxon>Eukaryota</taxon>
        <taxon>Viridiplantae</taxon>
        <taxon>Chlorophyta</taxon>
        <taxon>core chlorophytes</taxon>
        <taxon>Chlorophyceae</taxon>
        <taxon>CS clade</taxon>
        <taxon>Chlamydomonadales</taxon>
        <taxon>Tetrabaenaceae</taxon>
        <taxon>Tetrabaena</taxon>
    </lineage>
</organism>
<evidence type="ECO:0000256" key="6">
    <source>
        <dbReference type="ARBA" id="ARBA00022989"/>
    </source>
</evidence>
<dbReference type="Gene3D" id="1.50.40.10">
    <property type="entry name" value="Mitochondrial carrier domain"/>
    <property type="match status" value="2"/>
</dbReference>
<comment type="caution">
    <text evidence="11">The sequence shown here is derived from an EMBL/GenBank/DDBJ whole genome shotgun (WGS) entry which is preliminary data.</text>
</comment>
<evidence type="ECO:0000256" key="10">
    <source>
        <dbReference type="SAM" id="Phobius"/>
    </source>
</evidence>
<dbReference type="InterPro" id="IPR023395">
    <property type="entry name" value="MCP_dom_sf"/>
</dbReference>
<evidence type="ECO:0000313" key="11">
    <source>
        <dbReference type="EMBL" id="PNH08571.1"/>
    </source>
</evidence>
<dbReference type="GO" id="GO:0016020">
    <property type="term" value="C:membrane"/>
    <property type="evidence" value="ECO:0007669"/>
    <property type="project" value="UniProtKB-SubCell"/>
</dbReference>
<evidence type="ECO:0000256" key="7">
    <source>
        <dbReference type="ARBA" id="ARBA00023136"/>
    </source>
</evidence>
<evidence type="ECO:0000256" key="8">
    <source>
        <dbReference type="PROSITE-ProRule" id="PRU00282"/>
    </source>
</evidence>
<evidence type="ECO:0000256" key="4">
    <source>
        <dbReference type="ARBA" id="ARBA00022692"/>
    </source>
</evidence>
<gene>
    <name evidence="11" type="ORF">TSOC_004877</name>
</gene>
<dbReference type="InterPro" id="IPR002067">
    <property type="entry name" value="MCP"/>
</dbReference>
<evidence type="ECO:0000256" key="2">
    <source>
        <dbReference type="ARBA" id="ARBA00006375"/>
    </source>
</evidence>
<comment type="subcellular location">
    <subcellularLocation>
        <location evidence="1">Membrane</location>
        <topology evidence="1">Multi-pass membrane protein</topology>
    </subcellularLocation>
</comment>
<dbReference type="GO" id="GO:0055085">
    <property type="term" value="P:transmembrane transport"/>
    <property type="evidence" value="ECO:0007669"/>
    <property type="project" value="InterPro"/>
</dbReference>
<evidence type="ECO:0000313" key="12">
    <source>
        <dbReference type="Proteomes" id="UP000236333"/>
    </source>
</evidence>
<dbReference type="OrthoDB" id="415315at2759"/>
<protein>
    <submittedName>
        <fullName evidence="11">Solute carrier family 25 member 38</fullName>
    </submittedName>
</protein>
<keyword evidence="7 8" id="KW-0472">Membrane</keyword>
<keyword evidence="12" id="KW-1185">Reference proteome</keyword>
<evidence type="ECO:0000256" key="5">
    <source>
        <dbReference type="ARBA" id="ARBA00022737"/>
    </source>
</evidence>
<keyword evidence="4 8" id="KW-0812">Transmembrane</keyword>
<dbReference type="EMBL" id="PGGS01000124">
    <property type="protein sequence ID" value="PNH08571.1"/>
    <property type="molecule type" value="Genomic_DNA"/>
</dbReference>
<keyword evidence="3 9" id="KW-0813">Transport</keyword>
<name>A0A2J8A7S3_9CHLO</name>
<keyword evidence="5" id="KW-0677">Repeat</keyword>